<keyword evidence="2" id="KW-0012">Acyltransferase</keyword>
<dbReference type="Proteomes" id="UP000634647">
    <property type="component" value="Unassembled WGS sequence"/>
</dbReference>
<dbReference type="SUPFAM" id="SSF55729">
    <property type="entry name" value="Acyl-CoA N-acyltransferases (Nat)"/>
    <property type="match status" value="1"/>
</dbReference>
<reference evidence="4" key="1">
    <citation type="journal article" date="2014" name="Int. J. Syst. Evol. Microbiol.">
        <title>Complete genome sequence of Corynebacterium casei LMG S-19264T (=DSM 44701T), isolated from a smear-ripened cheese.</title>
        <authorList>
            <consortium name="US DOE Joint Genome Institute (JGI-PGF)"/>
            <person name="Walter F."/>
            <person name="Albersmeier A."/>
            <person name="Kalinowski J."/>
            <person name="Ruckert C."/>
        </authorList>
    </citation>
    <scope>NUCLEOTIDE SEQUENCE</scope>
    <source>
        <strain evidence="4">CGMCC 1.10859</strain>
    </source>
</reference>
<dbReference type="Proteomes" id="UP000199541">
    <property type="component" value="Unassembled WGS sequence"/>
</dbReference>
<dbReference type="InterPro" id="IPR000182">
    <property type="entry name" value="GNAT_dom"/>
</dbReference>
<proteinExistence type="predicted"/>
<name>A0AAN4ZZ25_9RHOB</name>
<evidence type="ECO:0000256" key="1">
    <source>
        <dbReference type="ARBA" id="ARBA00022679"/>
    </source>
</evidence>
<dbReference type="AlphaFoldDB" id="A0AAN4ZZ25"/>
<dbReference type="InterPro" id="IPR016181">
    <property type="entry name" value="Acyl_CoA_acyltransferase"/>
</dbReference>
<dbReference type="CDD" id="cd04301">
    <property type="entry name" value="NAT_SF"/>
    <property type="match status" value="1"/>
</dbReference>
<dbReference type="PROSITE" id="PS51186">
    <property type="entry name" value="GNAT"/>
    <property type="match status" value="1"/>
</dbReference>
<dbReference type="EMBL" id="BNAB01000004">
    <property type="protein sequence ID" value="GHE00418.1"/>
    <property type="molecule type" value="Genomic_DNA"/>
</dbReference>
<feature type="domain" description="N-acetyltransferase" evidence="3">
    <location>
        <begin position="4"/>
        <end position="148"/>
    </location>
</feature>
<sequence>MPQTEIRFAEAGDEAAWRALWAAYLAFYDTRLPEAVTDATWARILDPAHPMGLRLALVDGAPAGFALHLPHASSWSPGDDCYLEDLFVDASARGRGLGRALIEDLVALCRDRGWARLYWLTDRDNQRARALYDSFTPSDNHLRYRLKP</sequence>
<keyword evidence="1" id="KW-0808">Transferase</keyword>
<dbReference type="Gene3D" id="3.40.630.30">
    <property type="match status" value="1"/>
</dbReference>
<evidence type="ECO:0000313" key="4">
    <source>
        <dbReference type="EMBL" id="GHE00418.1"/>
    </source>
</evidence>
<comment type="caution">
    <text evidence="4">The sequence shown here is derived from an EMBL/GenBank/DDBJ whole genome shotgun (WGS) entry which is preliminary data.</text>
</comment>
<protein>
    <submittedName>
        <fullName evidence="5">Acetyltransferase (GNAT) family protein</fullName>
    </submittedName>
    <submittedName>
        <fullName evidence="4">N-acetyltransferase</fullName>
    </submittedName>
</protein>
<accession>A0AAN4ZZ25</accession>
<reference evidence="5 6" key="2">
    <citation type="submission" date="2016-10" db="EMBL/GenBank/DDBJ databases">
        <authorList>
            <person name="Varghese N."/>
            <person name="Submissions S."/>
        </authorList>
    </citation>
    <scope>NUCLEOTIDE SEQUENCE [LARGE SCALE GENOMIC DNA]</scope>
    <source>
        <strain evidence="5 6">DSM 24802</strain>
    </source>
</reference>
<evidence type="ECO:0000313" key="7">
    <source>
        <dbReference type="Proteomes" id="UP000634647"/>
    </source>
</evidence>
<reference evidence="4" key="3">
    <citation type="submission" date="2023-06" db="EMBL/GenBank/DDBJ databases">
        <authorList>
            <person name="Sun Q."/>
            <person name="Zhou Y."/>
        </authorList>
    </citation>
    <scope>NUCLEOTIDE SEQUENCE</scope>
    <source>
        <strain evidence="4">CGMCC 1.10859</strain>
    </source>
</reference>
<evidence type="ECO:0000313" key="6">
    <source>
        <dbReference type="Proteomes" id="UP000199541"/>
    </source>
</evidence>
<dbReference type="PANTHER" id="PTHR43877">
    <property type="entry name" value="AMINOALKYLPHOSPHONATE N-ACETYLTRANSFERASE-RELATED-RELATED"/>
    <property type="match status" value="1"/>
</dbReference>
<evidence type="ECO:0000259" key="3">
    <source>
        <dbReference type="PROSITE" id="PS51186"/>
    </source>
</evidence>
<organism evidence="4 7">
    <name type="scientific">Allgaiera indica</name>
    <dbReference type="NCBI Taxonomy" id="765699"/>
    <lineage>
        <taxon>Bacteria</taxon>
        <taxon>Pseudomonadati</taxon>
        <taxon>Pseudomonadota</taxon>
        <taxon>Alphaproteobacteria</taxon>
        <taxon>Rhodobacterales</taxon>
        <taxon>Paracoccaceae</taxon>
        <taxon>Allgaiera</taxon>
    </lineage>
</organism>
<dbReference type="GO" id="GO:0016747">
    <property type="term" value="F:acyltransferase activity, transferring groups other than amino-acyl groups"/>
    <property type="evidence" value="ECO:0007669"/>
    <property type="project" value="InterPro"/>
</dbReference>
<dbReference type="RefSeq" id="WP_035843310.1">
    <property type="nucleotide sequence ID" value="NZ_BNAB01000004.1"/>
</dbReference>
<gene>
    <name evidence="4" type="ORF">GCM10008024_11840</name>
    <name evidence="5" type="ORF">SAMN05444006_105130</name>
</gene>
<keyword evidence="6" id="KW-1185">Reference proteome</keyword>
<dbReference type="EMBL" id="FNOB01000005">
    <property type="protein sequence ID" value="SDW62240.1"/>
    <property type="molecule type" value="Genomic_DNA"/>
</dbReference>
<evidence type="ECO:0000256" key="2">
    <source>
        <dbReference type="ARBA" id="ARBA00023315"/>
    </source>
</evidence>
<evidence type="ECO:0000313" key="5">
    <source>
        <dbReference type="EMBL" id="SDW62240.1"/>
    </source>
</evidence>
<dbReference type="Pfam" id="PF00583">
    <property type="entry name" value="Acetyltransf_1"/>
    <property type="match status" value="1"/>
</dbReference>
<dbReference type="InterPro" id="IPR050832">
    <property type="entry name" value="Bact_Acetyltransf"/>
</dbReference>